<evidence type="ECO:0000256" key="8">
    <source>
        <dbReference type="ARBA" id="ARBA00022792"/>
    </source>
</evidence>
<evidence type="ECO:0000256" key="18">
    <source>
        <dbReference type="ARBA" id="ARBA00038456"/>
    </source>
</evidence>
<evidence type="ECO:0000256" key="24">
    <source>
        <dbReference type="ARBA" id="ARBA00047969"/>
    </source>
</evidence>
<reference evidence="29" key="2">
    <citation type="journal article" date="2018" name="Nat. Commun.">
        <title>Extreme sensitivity to ultraviolet light in the fungal pathogen causing white-nose syndrome of bats.</title>
        <authorList>
            <person name="Palmer J.M."/>
            <person name="Drees K.P."/>
            <person name="Foster J.T."/>
            <person name="Lindner D.L."/>
        </authorList>
    </citation>
    <scope>NUCLEOTIDE SEQUENCE [LARGE SCALE GENOMIC DNA]</scope>
    <source>
        <strain evidence="29">UAMH 10579</strain>
    </source>
</reference>
<comment type="catalytic activity">
    <reaction evidence="22">
        <text>octanoyl-CoA + H2O = octanoate + CoA + H(+)</text>
        <dbReference type="Rhea" id="RHEA:30143"/>
        <dbReference type="ChEBI" id="CHEBI:15377"/>
        <dbReference type="ChEBI" id="CHEBI:15378"/>
        <dbReference type="ChEBI" id="CHEBI:25646"/>
        <dbReference type="ChEBI" id="CHEBI:57287"/>
        <dbReference type="ChEBI" id="CHEBI:57386"/>
    </reaction>
    <physiologicalReaction direction="left-to-right" evidence="22">
        <dbReference type="Rhea" id="RHEA:30144"/>
    </physiologicalReaction>
</comment>
<comment type="subcellular location">
    <subcellularLocation>
        <location evidence="3">Cell projection</location>
        <location evidence="3">Ruffle membrane</location>
    </subcellularLocation>
    <subcellularLocation>
        <location evidence="1">Cytoplasm</location>
    </subcellularLocation>
    <subcellularLocation>
        <location evidence="4">Mitochondrion inner membrane</location>
        <topology evidence="4">Peripheral membrane protein</topology>
    </subcellularLocation>
    <subcellularLocation>
        <location evidence="2">Mitochondrion intermembrane space</location>
    </subcellularLocation>
</comment>
<name>A0A1B8GNH1_9PEZI</name>
<dbReference type="GO" id="GO:0005743">
    <property type="term" value="C:mitochondrial inner membrane"/>
    <property type="evidence" value="ECO:0007669"/>
    <property type="project" value="UniProtKB-SubCell"/>
</dbReference>
<evidence type="ECO:0000256" key="21">
    <source>
        <dbReference type="ARBA" id="ARBA00043210"/>
    </source>
</evidence>
<keyword evidence="13" id="KW-0496">Mitochondrion</keyword>
<dbReference type="InterPro" id="IPR052365">
    <property type="entry name" value="THEM4/THEM5_acyl-CoA_thioest"/>
</dbReference>
<evidence type="ECO:0000256" key="14">
    <source>
        <dbReference type="ARBA" id="ARBA00023136"/>
    </source>
</evidence>
<evidence type="ECO:0000256" key="6">
    <source>
        <dbReference type="ARBA" id="ARBA00022490"/>
    </source>
</evidence>
<evidence type="ECO:0000313" key="29">
    <source>
        <dbReference type="Proteomes" id="UP000091956"/>
    </source>
</evidence>
<dbReference type="SUPFAM" id="SSF54637">
    <property type="entry name" value="Thioesterase/thiol ester dehydrase-isomerase"/>
    <property type="match status" value="1"/>
</dbReference>
<dbReference type="GO" id="GO:0005758">
    <property type="term" value="C:mitochondrial intermembrane space"/>
    <property type="evidence" value="ECO:0007669"/>
    <property type="project" value="UniProtKB-SubCell"/>
</dbReference>
<keyword evidence="7" id="KW-0053">Apoptosis</keyword>
<dbReference type="GO" id="GO:0016787">
    <property type="term" value="F:hydrolase activity"/>
    <property type="evidence" value="ECO:0007669"/>
    <property type="project" value="UniProtKB-KW"/>
</dbReference>
<evidence type="ECO:0000259" key="27">
    <source>
        <dbReference type="Pfam" id="PF03061"/>
    </source>
</evidence>
<keyword evidence="11" id="KW-0809">Transit peptide</keyword>
<proteinExistence type="inferred from homology"/>
<comment type="catalytic activity">
    <reaction evidence="23">
        <text>hexadecanoyl-CoA + H2O = hexadecanoate + CoA + H(+)</text>
        <dbReference type="Rhea" id="RHEA:16645"/>
        <dbReference type="ChEBI" id="CHEBI:7896"/>
        <dbReference type="ChEBI" id="CHEBI:15377"/>
        <dbReference type="ChEBI" id="CHEBI:15378"/>
        <dbReference type="ChEBI" id="CHEBI:57287"/>
        <dbReference type="ChEBI" id="CHEBI:57379"/>
        <dbReference type="EC" id="3.1.2.2"/>
    </reaction>
    <physiologicalReaction direction="left-to-right" evidence="23">
        <dbReference type="Rhea" id="RHEA:16646"/>
    </physiologicalReaction>
</comment>
<evidence type="ECO:0000256" key="9">
    <source>
        <dbReference type="ARBA" id="ARBA00022801"/>
    </source>
</evidence>
<evidence type="ECO:0000256" key="10">
    <source>
        <dbReference type="ARBA" id="ARBA00022832"/>
    </source>
</evidence>
<keyword evidence="10" id="KW-0276">Fatty acid metabolism</keyword>
<keyword evidence="14" id="KW-0472">Membrane</keyword>
<dbReference type="Gene3D" id="3.10.129.10">
    <property type="entry name" value="Hotdog Thioesterase"/>
    <property type="match status" value="1"/>
</dbReference>
<evidence type="ECO:0000256" key="1">
    <source>
        <dbReference type="ARBA" id="ARBA00004496"/>
    </source>
</evidence>
<evidence type="ECO:0000256" key="19">
    <source>
        <dbReference type="ARBA" id="ARBA00038848"/>
    </source>
</evidence>
<protein>
    <recommendedName>
        <fullName evidence="20">Acyl-coenzyme A thioesterase THEM4</fullName>
        <ecNumber evidence="19">3.1.2.2</ecNumber>
    </recommendedName>
    <alternativeName>
        <fullName evidence="21">Thioesterase superfamily member 4</fullName>
    </alternativeName>
</protein>
<evidence type="ECO:0000256" key="4">
    <source>
        <dbReference type="ARBA" id="ARBA00004637"/>
    </source>
</evidence>
<evidence type="ECO:0000256" key="15">
    <source>
        <dbReference type="ARBA" id="ARBA00023273"/>
    </source>
</evidence>
<evidence type="ECO:0000256" key="17">
    <source>
        <dbReference type="ARBA" id="ARBA00037002"/>
    </source>
</evidence>
<dbReference type="GeneID" id="28837746"/>
<dbReference type="Pfam" id="PF03061">
    <property type="entry name" value="4HBT"/>
    <property type="match status" value="1"/>
</dbReference>
<dbReference type="RefSeq" id="XP_018131124.1">
    <property type="nucleotide sequence ID" value="XM_018273834.1"/>
</dbReference>
<evidence type="ECO:0000256" key="2">
    <source>
        <dbReference type="ARBA" id="ARBA00004569"/>
    </source>
</evidence>
<dbReference type="EMBL" id="KV460222">
    <property type="protein sequence ID" value="OBT97391.1"/>
    <property type="molecule type" value="Genomic_DNA"/>
</dbReference>
<dbReference type="GO" id="GO:0006915">
    <property type="term" value="P:apoptotic process"/>
    <property type="evidence" value="ECO:0007669"/>
    <property type="project" value="UniProtKB-KW"/>
</dbReference>
<keyword evidence="29" id="KW-1185">Reference proteome</keyword>
<keyword evidence="9" id="KW-0378">Hydrolase</keyword>
<comment type="catalytic activity">
    <reaction evidence="24">
        <text>decanoyl-CoA + H2O = decanoate + CoA + H(+)</text>
        <dbReference type="Rhea" id="RHEA:40059"/>
        <dbReference type="ChEBI" id="CHEBI:15377"/>
        <dbReference type="ChEBI" id="CHEBI:15378"/>
        <dbReference type="ChEBI" id="CHEBI:27689"/>
        <dbReference type="ChEBI" id="CHEBI:57287"/>
        <dbReference type="ChEBI" id="CHEBI:61430"/>
    </reaction>
    <physiologicalReaction direction="left-to-right" evidence="24">
        <dbReference type="Rhea" id="RHEA:40060"/>
    </physiologicalReaction>
</comment>
<evidence type="ECO:0000256" key="22">
    <source>
        <dbReference type="ARBA" id="ARBA00047588"/>
    </source>
</evidence>
<comment type="catalytic activity">
    <reaction evidence="16">
        <text>(5Z,8Z,11Z,14Z)-eicosatetraenoyl-CoA + H2O = (5Z,8Z,11Z,14Z)-eicosatetraenoate + CoA + H(+)</text>
        <dbReference type="Rhea" id="RHEA:40151"/>
        <dbReference type="ChEBI" id="CHEBI:15377"/>
        <dbReference type="ChEBI" id="CHEBI:15378"/>
        <dbReference type="ChEBI" id="CHEBI:32395"/>
        <dbReference type="ChEBI" id="CHEBI:57287"/>
        <dbReference type="ChEBI" id="CHEBI:57368"/>
    </reaction>
    <physiologicalReaction direction="left-to-right" evidence="16">
        <dbReference type="Rhea" id="RHEA:40152"/>
    </physiologicalReaction>
</comment>
<accession>A0A1B8GNH1</accession>
<evidence type="ECO:0000256" key="3">
    <source>
        <dbReference type="ARBA" id="ARBA00004632"/>
    </source>
</evidence>
<dbReference type="Proteomes" id="UP000091956">
    <property type="component" value="Unassembled WGS sequence"/>
</dbReference>
<evidence type="ECO:0000256" key="20">
    <source>
        <dbReference type="ARBA" id="ARBA00040123"/>
    </source>
</evidence>
<keyword evidence="8" id="KW-0999">Mitochondrion inner membrane</keyword>
<evidence type="ECO:0000256" key="26">
    <source>
        <dbReference type="ARBA" id="ARBA00048180"/>
    </source>
</evidence>
<dbReference type="CDD" id="cd03443">
    <property type="entry name" value="PaaI_thioesterase"/>
    <property type="match status" value="1"/>
</dbReference>
<comment type="catalytic activity">
    <reaction evidence="25">
        <text>dodecanoyl-CoA + H2O = dodecanoate + CoA + H(+)</text>
        <dbReference type="Rhea" id="RHEA:30135"/>
        <dbReference type="ChEBI" id="CHEBI:15377"/>
        <dbReference type="ChEBI" id="CHEBI:15378"/>
        <dbReference type="ChEBI" id="CHEBI:18262"/>
        <dbReference type="ChEBI" id="CHEBI:57287"/>
        <dbReference type="ChEBI" id="CHEBI:57375"/>
    </reaction>
    <physiologicalReaction direction="left-to-right" evidence="25">
        <dbReference type="Rhea" id="RHEA:30136"/>
    </physiologicalReaction>
</comment>
<keyword evidence="6" id="KW-0963">Cytoplasm</keyword>
<comment type="catalytic activity">
    <reaction evidence="26">
        <text>tetradecanoyl-CoA + H2O = tetradecanoate + CoA + H(+)</text>
        <dbReference type="Rhea" id="RHEA:40119"/>
        <dbReference type="ChEBI" id="CHEBI:15377"/>
        <dbReference type="ChEBI" id="CHEBI:15378"/>
        <dbReference type="ChEBI" id="CHEBI:30807"/>
        <dbReference type="ChEBI" id="CHEBI:57287"/>
        <dbReference type="ChEBI" id="CHEBI:57385"/>
    </reaction>
    <physiologicalReaction direction="left-to-right" evidence="26">
        <dbReference type="Rhea" id="RHEA:40120"/>
    </physiologicalReaction>
</comment>
<evidence type="ECO:0000256" key="13">
    <source>
        <dbReference type="ARBA" id="ARBA00023128"/>
    </source>
</evidence>
<dbReference type="EC" id="3.1.2.2" evidence="19"/>
<evidence type="ECO:0000256" key="7">
    <source>
        <dbReference type="ARBA" id="ARBA00022703"/>
    </source>
</evidence>
<reference evidence="28 29" key="1">
    <citation type="submission" date="2016-03" db="EMBL/GenBank/DDBJ databases">
        <title>Comparative genomics of Pseudogymnoascus destructans, the fungus causing white-nose syndrome of bats.</title>
        <authorList>
            <person name="Palmer J.M."/>
            <person name="Drees K.P."/>
            <person name="Foster J.T."/>
            <person name="Lindner D.L."/>
        </authorList>
    </citation>
    <scope>NUCLEOTIDE SEQUENCE [LARGE SCALE GENOMIC DNA]</scope>
    <source>
        <strain evidence="28 29">UAMH 10579</strain>
    </source>
</reference>
<evidence type="ECO:0000256" key="23">
    <source>
        <dbReference type="ARBA" id="ARBA00047734"/>
    </source>
</evidence>
<dbReference type="PANTHER" id="PTHR12418:SF19">
    <property type="entry name" value="ACYL-COENZYME A THIOESTERASE THEM4"/>
    <property type="match status" value="1"/>
</dbReference>
<evidence type="ECO:0000256" key="16">
    <source>
        <dbReference type="ARBA" id="ARBA00035852"/>
    </source>
</evidence>
<evidence type="ECO:0000256" key="25">
    <source>
        <dbReference type="ARBA" id="ARBA00048074"/>
    </source>
</evidence>
<comment type="catalytic activity">
    <reaction evidence="17">
        <text>(9Z)-octadecenoyl-CoA + H2O = (9Z)-octadecenoate + CoA + H(+)</text>
        <dbReference type="Rhea" id="RHEA:40139"/>
        <dbReference type="ChEBI" id="CHEBI:15377"/>
        <dbReference type="ChEBI" id="CHEBI:15378"/>
        <dbReference type="ChEBI" id="CHEBI:30823"/>
        <dbReference type="ChEBI" id="CHEBI:57287"/>
        <dbReference type="ChEBI" id="CHEBI:57387"/>
    </reaction>
    <physiologicalReaction direction="left-to-right" evidence="17">
        <dbReference type="Rhea" id="RHEA:40140"/>
    </physiologicalReaction>
</comment>
<sequence>MDYFKSIPWCAAILEKTGIVTFTPTCRLQEDANGYCPTQDQFFRKSLRNDDAIPNCVGFYQDPFSKTTSSPPSGSALRLLVNSSTLIFDLRPGINGFNGSAHGGLISALMDEAMGSMIFVNHEVYKDVEARKVTTPPNVMNLHGIAMFTASMNVRFQKPLATPHIVLVTATLNRIEGRKVFIDVTVKNENGVRFATCDGMWISVPKEKL</sequence>
<dbReference type="PANTHER" id="PTHR12418">
    <property type="entry name" value="ACYL-COENZYME A THIOESTERASE THEM4"/>
    <property type="match status" value="1"/>
</dbReference>
<dbReference type="InterPro" id="IPR029069">
    <property type="entry name" value="HotDog_dom_sf"/>
</dbReference>
<evidence type="ECO:0000313" key="28">
    <source>
        <dbReference type="EMBL" id="OBT97391.1"/>
    </source>
</evidence>
<evidence type="ECO:0000256" key="12">
    <source>
        <dbReference type="ARBA" id="ARBA00023098"/>
    </source>
</evidence>
<comment type="similarity">
    <text evidence="18">Belongs to the THEM4/THEM5 thioesterase family.</text>
</comment>
<evidence type="ECO:0000256" key="5">
    <source>
        <dbReference type="ARBA" id="ARBA00022475"/>
    </source>
</evidence>
<organism evidence="28 29">
    <name type="scientific">Pseudogymnoascus verrucosus</name>
    <dbReference type="NCBI Taxonomy" id="342668"/>
    <lineage>
        <taxon>Eukaryota</taxon>
        <taxon>Fungi</taxon>
        <taxon>Dikarya</taxon>
        <taxon>Ascomycota</taxon>
        <taxon>Pezizomycotina</taxon>
        <taxon>Leotiomycetes</taxon>
        <taxon>Thelebolales</taxon>
        <taxon>Thelebolaceae</taxon>
        <taxon>Pseudogymnoascus</taxon>
    </lineage>
</organism>
<feature type="domain" description="Thioesterase" evidence="27">
    <location>
        <begin position="98"/>
        <end position="193"/>
    </location>
</feature>
<keyword evidence="5" id="KW-1003">Cell membrane</keyword>
<dbReference type="InterPro" id="IPR006683">
    <property type="entry name" value="Thioestr_dom"/>
</dbReference>
<dbReference type="AlphaFoldDB" id="A0A1B8GNH1"/>
<keyword evidence="12" id="KW-0443">Lipid metabolism</keyword>
<evidence type="ECO:0000256" key="11">
    <source>
        <dbReference type="ARBA" id="ARBA00022946"/>
    </source>
</evidence>
<gene>
    <name evidence="28" type="ORF">VE01_04360</name>
</gene>
<dbReference type="GO" id="GO:0006631">
    <property type="term" value="P:fatty acid metabolic process"/>
    <property type="evidence" value="ECO:0007669"/>
    <property type="project" value="UniProtKB-KW"/>
</dbReference>
<keyword evidence="15" id="KW-0966">Cell projection</keyword>